<keyword evidence="2" id="KW-1185">Reference proteome</keyword>
<name>A0ACB8W107_9TELE</name>
<evidence type="ECO:0000313" key="1">
    <source>
        <dbReference type="EMBL" id="KAI3361424.1"/>
    </source>
</evidence>
<dbReference type="Proteomes" id="UP000831701">
    <property type="component" value="Chromosome 16"/>
</dbReference>
<comment type="caution">
    <text evidence="1">The sequence shown here is derived from an EMBL/GenBank/DDBJ whole genome shotgun (WGS) entry which is preliminary data.</text>
</comment>
<proteinExistence type="predicted"/>
<sequence>MFTIVGGGLSEGLSKTKGRRVHCEDLVEVRMSLAPPDCTPKCRSQKHADEVVAALTGGTEAQWLRAFLTSHCHNAATLRDGFGRTALHLAASLGQKALLEWLLEGKKADLMVKDKESGWTALHRSAFYGQIHCLISLVKHAGLLSTQDKEGLSVLDLTMKDRPAHVVFKNTDPTEVYTWGNNTNFSLGHGNQESRQHPELVDVFARTGVYIKQVVLCKFHSVFLSQKGQVFTCGHGQGGRLGHGDEQTYLVPRMVEGLMSHHCSQVAAAKDHTVVLTEEGYVYTFGLNTFHQLGLAPPPGSAHVPKQVFSKTLKGRTVIGVAAGRFHTVLWTREAVYTMGLNGGQLGYLLDPNGEKCVTAPRQVSALHHKDVTIAMVAASDGATVVVTEKGDVYLLADYQCKKIASRQLNIKKVLVSGGSLDHRVVPQILNEGGGEKVTILALDEAGRVFCWRSCGSSVRQCRWAYGRQVFMSDIALSKNGMMFVTQEGEGFSGVWAGEYKKYGEKKEVSVEVCGHSDAGTLYERIRLEKLPYVHRAVSITMDSKGRNFGVLQSDPKTSLYEIPIISPSSFCQHFRRLLDEADEMDSIHDVTLQAGDRTFPAHKYILSMRSEFFRKLFMSEHCGVDKELDGEVRKSEDAVGCDLMVLEKIPADMLEYALHFIYTDSCELLVHGARPRALGFLGGTKPGEKKKHTEQNNRILISWTSGSEQERLISSLQDLGLTGRSALEVYRSLPPAAKGDGDKAKSKCAKPGKKGKEGKGDKVRANEGGANPVKSLQGVAKKLGLGSLSARLDGVKYENGKINVVNKKTGNKPKFYQKKCSYLCDVTLKSEDGKEFPCHKSVLCARLEYFNSMLGNPWIEATSCTALEMPTSSEILQVILEYIYTDESPTIKESLNVEFVCNVLVVADQLLITRLKEMCEVVITENLTLKNAAELLEFAAMYSAGQLKLSCLQFIVLNMAALLESKALDILSDEVLVELSAAYRRMIPAMQKRVITPYPGAPDLSVYEDEDLDLAFSPKPEAELDHSCREILLKKAKMKAKKKPRRRSDSSGGYTLSDIIQSPTAAVISPCLVKSGKANSTESLQELLTSDSEGSYMGVGSPRDVQSPVFHDRAEGLGRRGPPPRLLPKPHCTGPSWTFLRVVSLLEGGPTSPFRAEPGRVPWAKTRPPGARLRAPTPGLAPGWGPDHSSGTQTPEGKMEREIDRADWCSVRSYAMYGRCTRTVVVKKELSRKAEALDLPVKSISFHPHLTYGHELWVMTERTRSRIQVAEMSFLRRVAGRSLRDRVRSFRSFGRSSEEVFQACPTGRRPRGRPGTRWRDYVSGLAWERTRGPPGRAGGSVWGEGSLGISAQTAASCDPTIKTPPSTPTSLKDCLPTPPNSAPQTIPKVLPCPSRPLPVLDLRTIMDMEANSLQTLGATPKSPGGVSASIKHSPVPAKLSQKQRKMLAMANKESSVESTASKPTPTVTPSKSSGKAWATAVQSPPSSCSFRALLEEEESRLIRVGQTGVQRGQGAQGSPVTTVPAARRVTFKCAESSEPERPSGPWVLGAVGSPPLSSLMNFASIVEEEKQQEAALIRSREKPPLIQIEERAIQDLLIHYQARDNPDELIVVERSSRGPMAAPTWNKH</sequence>
<evidence type="ECO:0000313" key="2">
    <source>
        <dbReference type="Proteomes" id="UP000831701"/>
    </source>
</evidence>
<accession>A0ACB8W107</accession>
<organism evidence="1 2">
    <name type="scientific">Scortum barcoo</name>
    <name type="common">barcoo grunter</name>
    <dbReference type="NCBI Taxonomy" id="214431"/>
    <lineage>
        <taxon>Eukaryota</taxon>
        <taxon>Metazoa</taxon>
        <taxon>Chordata</taxon>
        <taxon>Craniata</taxon>
        <taxon>Vertebrata</taxon>
        <taxon>Euteleostomi</taxon>
        <taxon>Actinopterygii</taxon>
        <taxon>Neopterygii</taxon>
        <taxon>Teleostei</taxon>
        <taxon>Neoteleostei</taxon>
        <taxon>Acanthomorphata</taxon>
        <taxon>Eupercaria</taxon>
        <taxon>Centrarchiformes</taxon>
        <taxon>Terapontoidei</taxon>
        <taxon>Terapontidae</taxon>
        <taxon>Scortum</taxon>
    </lineage>
</organism>
<protein>
    <submittedName>
        <fullName evidence="1">Uncharacterized protein</fullName>
    </submittedName>
</protein>
<gene>
    <name evidence="1" type="ORF">L3Q82_013591</name>
</gene>
<dbReference type="EMBL" id="CM041546">
    <property type="protein sequence ID" value="KAI3361424.1"/>
    <property type="molecule type" value="Genomic_DNA"/>
</dbReference>
<reference evidence="1" key="1">
    <citation type="submission" date="2022-04" db="EMBL/GenBank/DDBJ databases">
        <title>Jade perch genome.</title>
        <authorList>
            <person name="Chao B."/>
        </authorList>
    </citation>
    <scope>NUCLEOTIDE SEQUENCE</scope>
    <source>
        <strain evidence="1">CB-2022</strain>
    </source>
</reference>